<evidence type="ECO:0000256" key="1">
    <source>
        <dbReference type="SAM" id="MobiDB-lite"/>
    </source>
</evidence>
<protein>
    <submittedName>
        <fullName evidence="3">DUF4169 family protein</fullName>
    </submittedName>
</protein>
<evidence type="ECO:0000313" key="4">
    <source>
        <dbReference type="Proteomes" id="UP000693972"/>
    </source>
</evidence>
<dbReference type="AlphaFoldDB" id="A0A975TYI4"/>
<dbReference type="RefSeq" id="WP_257892072.1">
    <property type="nucleotide sequence ID" value="NZ_JAIMBW010000001.1"/>
</dbReference>
<gene>
    <name evidence="2" type="ORF">KUL25_05740</name>
    <name evidence="3" type="ORF">KUL25_05745</name>
</gene>
<proteinExistence type="predicted"/>
<organism evidence="3">
    <name type="scientific">Gymnodinialimonas phycosphaerae</name>
    <dbReference type="NCBI Taxonomy" id="2841589"/>
    <lineage>
        <taxon>Bacteria</taxon>
        <taxon>Pseudomonadati</taxon>
        <taxon>Pseudomonadota</taxon>
        <taxon>Alphaproteobacteria</taxon>
        <taxon>Rhodobacterales</taxon>
        <taxon>Paracoccaceae</taxon>
        <taxon>Gymnodinialimonas</taxon>
    </lineage>
</organism>
<dbReference type="EMBL" id="JAIMBW010000001">
    <property type="protein sequence ID" value="MBY4892263.1"/>
    <property type="molecule type" value="Genomic_DNA"/>
</dbReference>
<feature type="compositionally biased region" description="Basic and acidic residues" evidence="1">
    <location>
        <begin position="16"/>
        <end position="43"/>
    </location>
</feature>
<evidence type="ECO:0000313" key="2">
    <source>
        <dbReference type="EMBL" id="MBY4892263.1"/>
    </source>
</evidence>
<sequence>MSTTPINLNRVRKARARDATKKKADENAVKHGRTKADRQAEAARQALVDKRLEGHGREDD</sequence>
<keyword evidence="4" id="KW-1185">Reference proteome</keyword>
<evidence type="ECO:0000313" key="3">
    <source>
        <dbReference type="EMBL" id="QXL89014.1"/>
    </source>
</evidence>
<dbReference type="InterPro" id="IPR025227">
    <property type="entry name" value="DUF4169"/>
</dbReference>
<dbReference type="Pfam" id="PF13770">
    <property type="entry name" value="DUF4169"/>
    <property type="match status" value="1"/>
</dbReference>
<name>A0A975TYI4_9RHOB</name>
<dbReference type="EMBL" id="CP078073">
    <property type="protein sequence ID" value="QXL89014.1"/>
    <property type="molecule type" value="Genomic_DNA"/>
</dbReference>
<reference evidence="3 4" key="1">
    <citation type="submission" date="2021-07" db="EMBL/GenBank/DDBJ databases">
        <title>Karlodiniumbacter phycospheric gen. nov., sp. nov., a phycosphere bacterium isolated from karlodinium veneficum.</title>
        <authorList>
            <person name="Peng Y."/>
            <person name="Jiang L."/>
            <person name="Lee J."/>
        </authorList>
    </citation>
    <scope>NUCLEOTIDE SEQUENCE</scope>
    <source>
        <strain evidence="3 4">N5</strain>
    </source>
</reference>
<dbReference type="Proteomes" id="UP000693972">
    <property type="component" value="Unassembled WGS sequence"/>
</dbReference>
<accession>A0A975TYI4</accession>
<feature type="region of interest" description="Disordered" evidence="1">
    <location>
        <begin position="1"/>
        <end position="43"/>
    </location>
</feature>